<comment type="caution">
    <text evidence="9">The sequence shown here is derived from an EMBL/GenBank/DDBJ whole genome shotgun (WGS) entry which is preliminary data.</text>
</comment>
<evidence type="ECO:0000256" key="6">
    <source>
        <dbReference type="ARBA" id="ARBA00023136"/>
    </source>
</evidence>
<name>A0A7J6L6P6_PERCH</name>
<dbReference type="AlphaFoldDB" id="A0A7J6L6P6"/>
<dbReference type="GO" id="GO:0005886">
    <property type="term" value="C:plasma membrane"/>
    <property type="evidence" value="ECO:0007669"/>
    <property type="project" value="TreeGrafter"/>
</dbReference>
<feature type="transmembrane region" description="Helical" evidence="8">
    <location>
        <begin position="54"/>
        <end position="76"/>
    </location>
</feature>
<dbReference type="Gene3D" id="1.20.1730.10">
    <property type="entry name" value="Sodium/glucose cotransporter"/>
    <property type="match status" value="1"/>
</dbReference>
<dbReference type="PANTHER" id="PTHR48086:SF10">
    <property type="entry name" value="AGR155CP"/>
    <property type="match status" value="1"/>
</dbReference>
<dbReference type="Proteomes" id="UP000591131">
    <property type="component" value="Unassembled WGS sequence"/>
</dbReference>
<evidence type="ECO:0000313" key="9">
    <source>
        <dbReference type="EMBL" id="KAF4654839.1"/>
    </source>
</evidence>
<evidence type="ECO:0000313" key="10">
    <source>
        <dbReference type="Proteomes" id="UP000591131"/>
    </source>
</evidence>
<feature type="transmembrane region" description="Helical" evidence="8">
    <location>
        <begin position="463"/>
        <end position="485"/>
    </location>
</feature>
<comment type="subcellular location">
    <subcellularLocation>
        <location evidence="1">Membrane</location>
        <topology evidence="1">Multi-pass membrane protein</topology>
    </subcellularLocation>
</comment>
<feature type="transmembrane region" description="Helical" evidence="8">
    <location>
        <begin position="139"/>
        <end position="160"/>
    </location>
</feature>
<feature type="transmembrane region" description="Helical" evidence="8">
    <location>
        <begin position="276"/>
        <end position="297"/>
    </location>
</feature>
<dbReference type="PROSITE" id="PS51257">
    <property type="entry name" value="PROKAR_LIPOPROTEIN"/>
    <property type="match status" value="1"/>
</dbReference>
<evidence type="ECO:0000256" key="5">
    <source>
        <dbReference type="ARBA" id="ARBA00022989"/>
    </source>
</evidence>
<evidence type="ECO:0000256" key="1">
    <source>
        <dbReference type="ARBA" id="ARBA00004141"/>
    </source>
</evidence>
<evidence type="ECO:0000256" key="4">
    <source>
        <dbReference type="ARBA" id="ARBA00022692"/>
    </source>
</evidence>
<keyword evidence="4 8" id="KW-0812">Transmembrane</keyword>
<comment type="similarity">
    <text evidence="2 7">Belongs to the sodium:solute symporter (SSF) (TC 2.A.21) family.</text>
</comment>
<dbReference type="PANTHER" id="PTHR48086">
    <property type="entry name" value="SODIUM/PROLINE SYMPORTER-RELATED"/>
    <property type="match status" value="1"/>
</dbReference>
<gene>
    <name evidence="9" type="ORF">FOL47_009765</name>
</gene>
<accession>A0A7J6L6P6</accession>
<dbReference type="PROSITE" id="PS50283">
    <property type="entry name" value="NA_SOLUT_SYMP_3"/>
    <property type="match status" value="1"/>
</dbReference>
<feature type="transmembrane region" description="Helical" evidence="8">
    <location>
        <begin position="422"/>
        <end position="443"/>
    </location>
</feature>
<feature type="transmembrane region" description="Helical" evidence="8">
    <location>
        <begin position="237"/>
        <end position="255"/>
    </location>
</feature>
<dbReference type="InterPro" id="IPR038377">
    <property type="entry name" value="Na/Glc_symporter_sf"/>
</dbReference>
<sequence>MSYRLTLLSGYILLYTTLAVFAVLAYILLACRRKFMQETSTDAQQDFYAARRRFTWPWIGMSYFASVMGSWVFFAMPEVGTFLGWWGIIGYAVGCVAPLAVILIIGAKLREQLERTVGPDKGYAATDWIFMRFGRPIQVYVVLVSILIMWISIVSEYTAVGQVVEMFTGIPSWLTCLSVAFVTLSYTLLSGLPLSILTDMTQGMAAVGLIIFAVIVTSTKVVISAPNWTTVANWSSLGFQSLIVLILATLSAELLDMAVWQRVWAAKDDLNLRLGLLLGGVLVFFILMGFGVLGMVAEAQDRARAVPHLTTVPYTKALAFFDLLEALPGKAIGCVVVLSVCLTTSSVDTVQSALLSVFAAEFVKRRWSLHWARVLLLMMNVPAVVLAMSQMSMISLFLIGDLVAATVCLPVFCGLHSAVTALAVVSGVIAGNLTILVCGWSWYGTFVGGFRMYVLPGGLYSSMAMTVFLAVMLSSLLVTLGVSVIQRKLFPATEGFLANGRYVASQELALNK</sequence>
<dbReference type="EMBL" id="JAAPAO010000700">
    <property type="protein sequence ID" value="KAF4654839.1"/>
    <property type="molecule type" value="Genomic_DNA"/>
</dbReference>
<evidence type="ECO:0000256" key="7">
    <source>
        <dbReference type="RuleBase" id="RU362091"/>
    </source>
</evidence>
<feature type="transmembrane region" description="Helical" evidence="8">
    <location>
        <begin position="204"/>
        <end position="225"/>
    </location>
</feature>
<proteinExistence type="inferred from homology"/>
<keyword evidence="6 8" id="KW-0472">Membrane</keyword>
<feature type="transmembrane region" description="Helical" evidence="8">
    <location>
        <begin position="394"/>
        <end position="415"/>
    </location>
</feature>
<protein>
    <submittedName>
        <fullName evidence="9">Uncharacterized protein</fullName>
    </submittedName>
</protein>
<dbReference type="Pfam" id="PF00474">
    <property type="entry name" value="SSF"/>
    <property type="match status" value="1"/>
</dbReference>
<keyword evidence="3" id="KW-0813">Transport</keyword>
<feature type="transmembrane region" description="Helical" evidence="8">
    <location>
        <begin position="371"/>
        <end position="388"/>
    </location>
</feature>
<feature type="transmembrane region" description="Helical" evidence="8">
    <location>
        <begin position="172"/>
        <end position="192"/>
    </location>
</feature>
<keyword evidence="10" id="KW-1185">Reference proteome</keyword>
<reference evidence="9 10" key="1">
    <citation type="submission" date="2020-04" db="EMBL/GenBank/DDBJ databases">
        <title>Perkinsus chesapeaki whole genome sequence.</title>
        <authorList>
            <person name="Bogema D.R."/>
        </authorList>
    </citation>
    <scope>NUCLEOTIDE SEQUENCE [LARGE SCALE GENOMIC DNA]</scope>
    <source>
        <strain evidence="9">ATCC PRA-425</strain>
    </source>
</reference>
<evidence type="ECO:0000256" key="3">
    <source>
        <dbReference type="ARBA" id="ARBA00022448"/>
    </source>
</evidence>
<feature type="transmembrane region" description="Helical" evidence="8">
    <location>
        <begin position="12"/>
        <end position="31"/>
    </location>
</feature>
<keyword evidence="5 8" id="KW-1133">Transmembrane helix</keyword>
<dbReference type="InterPro" id="IPR050277">
    <property type="entry name" value="Sodium:Solute_Symporter"/>
</dbReference>
<organism evidence="9 10">
    <name type="scientific">Perkinsus chesapeaki</name>
    <name type="common">Clam parasite</name>
    <name type="synonym">Perkinsus andrewsi</name>
    <dbReference type="NCBI Taxonomy" id="330153"/>
    <lineage>
        <taxon>Eukaryota</taxon>
        <taxon>Sar</taxon>
        <taxon>Alveolata</taxon>
        <taxon>Perkinsozoa</taxon>
        <taxon>Perkinsea</taxon>
        <taxon>Perkinsida</taxon>
        <taxon>Perkinsidae</taxon>
        <taxon>Perkinsus</taxon>
    </lineage>
</organism>
<feature type="transmembrane region" description="Helical" evidence="8">
    <location>
        <begin position="82"/>
        <end position="105"/>
    </location>
</feature>
<dbReference type="InterPro" id="IPR001734">
    <property type="entry name" value="Na/solute_symporter"/>
</dbReference>
<evidence type="ECO:0000256" key="8">
    <source>
        <dbReference type="SAM" id="Phobius"/>
    </source>
</evidence>
<evidence type="ECO:0000256" key="2">
    <source>
        <dbReference type="ARBA" id="ARBA00006434"/>
    </source>
</evidence>
<dbReference type="OrthoDB" id="443297at2759"/>
<dbReference type="GO" id="GO:0015606">
    <property type="term" value="F:spermidine transmembrane transporter activity"/>
    <property type="evidence" value="ECO:0007669"/>
    <property type="project" value="TreeGrafter"/>
</dbReference>